<keyword evidence="6 7" id="KW-0472">Membrane</keyword>
<feature type="transmembrane region" description="Helical" evidence="7">
    <location>
        <begin position="104"/>
        <end position="126"/>
    </location>
</feature>
<comment type="caution">
    <text evidence="9">The sequence shown here is derived from an EMBL/GenBank/DDBJ whole genome shotgun (WGS) entry which is preliminary data.</text>
</comment>
<feature type="transmembrane region" description="Helical" evidence="7">
    <location>
        <begin position="52"/>
        <end position="68"/>
    </location>
</feature>
<dbReference type="GO" id="GO:0022857">
    <property type="term" value="F:transmembrane transporter activity"/>
    <property type="evidence" value="ECO:0007669"/>
    <property type="project" value="InterPro"/>
</dbReference>
<evidence type="ECO:0000256" key="2">
    <source>
        <dbReference type="ARBA" id="ARBA00022448"/>
    </source>
</evidence>
<feature type="transmembrane region" description="Helical" evidence="7">
    <location>
        <begin position="216"/>
        <end position="238"/>
    </location>
</feature>
<dbReference type="RefSeq" id="WP_044907138.1">
    <property type="nucleotide sequence ID" value="NZ_JQIF01000092.1"/>
</dbReference>
<feature type="domain" description="Major facilitator superfamily (MFS) profile" evidence="8">
    <location>
        <begin position="1"/>
        <end position="399"/>
    </location>
</feature>
<evidence type="ECO:0000256" key="6">
    <source>
        <dbReference type="ARBA" id="ARBA00023136"/>
    </source>
</evidence>
<feature type="transmembrane region" description="Helical" evidence="7">
    <location>
        <begin position="169"/>
        <end position="187"/>
    </location>
</feature>
<name>A0A099I523_CLOIN</name>
<dbReference type="PROSITE" id="PS50850">
    <property type="entry name" value="MFS"/>
    <property type="match status" value="1"/>
</dbReference>
<feature type="transmembrane region" description="Helical" evidence="7">
    <location>
        <begin position="312"/>
        <end position="330"/>
    </location>
</feature>
<dbReference type="PANTHER" id="PTHR43124:SF3">
    <property type="entry name" value="CHLORAMPHENICOL EFFLUX PUMP RV0191"/>
    <property type="match status" value="1"/>
</dbReference>
<feature type="transmembrane region" description="Helical" evidence="7">
    <location>
        <begin position="138"/>
        <end position="163"/>
    </location>
</feature>
<evidence type="ECO:0000256" key="3">
    <source>
        <dbReference type="ARBA" id="ARBA00022475"/>
    </source>
</evidence>
<evidence type="ECO:0000313" key="10">
    <source>
        <dbReference type="Proteomes" id="UP000030008"/>
    </source>
</evidence>
<dbReference type="InterPro" id="IPR020846">
    <property type="entry name" value="MFS_dom"/>
</dbReference>
<evidence type="ECO:0000256" key="1">
    <source>
        <dbReference type="ARBA" id="ARBA00004651"/>
    </source>
</evidence>
<feature type="transmembrane region" description="Helical" evidence="7">
    <location>
        <begin position="258"/>
        <end position="280"/>
    </location>
</feature>
<dbReference type="SUPFAM" id="SSF103473">
    <property type="entry name" value="MFS general substrate transporter"/>
    <property type="match status" value="1"/>
</dbReference>
<keyword evidence="4 7" id="KW-0812">Transmembrane</keyword>
<sequence length="406" mass="45073">MNNSSMKSFLSKYHLQLFFFAVALESLAANFAHPITPTLIQNLQLPDYSFGMLYAGMAFTNFLFSPFWAKQVTRMGSRRVLGICCVGYGIGQLLFAIMKTLPTIMLARLLSGFFVGGIMVSFLTYIIHTSTMENRGRYLALSATFTTVFAAFGYLFGGFAGVVSIPLTFALQSGVLILCGMLFAICLREDREVTGKSVSIWKEANPFQAFLDARRFMTLTFAVLFFAVFLTSTATTAYDQNFNYFIKDQFHFNSSYNGMLKAVVGFISLFANTTICVWIMKRTNVKKSVIYVLGGAGVTLIAITMLEDILPFILINIIFFALNAIYIPLLQDLCASASSAEHSSMVMGFYNAMKSLGMIAGALFAGFIYAAGPRLSFLYAGIFFLISMLAAIWYYRRSGRNRENAS</sequence>
<keyword evidence="5 7" id="KW-1133">Transmembrane helix</keyword>
<dbReference type="Proteomes" id="UP000030008">
    <property type="component" value="Unassembled WGS sequence"/>
</dbReference>
<evidence type="ECO:0000313" key="9">
    <source>
        <dbReference type="EMBL" id="KGJ51958.1"/>
    </source>
</evidence>
<evidence type="ECO:0000256" key="4">
    <source>
        <dbReference type="ARBA" id="ARBA00022692"/>
    </source>
</evidence>
<dbReference type="Gene3D" id="1.20.1250.20">
    <property type="entry name" value="MFS general substrate transporter like domains"/>
    <property type="match status" value="1"/>
</dbReference>
<dbReference type="EMBL" id="JQIF01000092">
    <property type="protein sequence ID" value="KGJ51958.1"/>
    <property type="molecule type" value="Genomic_DNA"/>
</dbReference>
<dbReference type="PANTHER" id="PTHR43124">
    <property type="entry name" value="PURINE EFFLUX PUMP PBUE"/>
    <property type="match status" value="1"/>
</dbReference>
<reference evidence="9 10" key="1">
    <citation type="submission" date="2014-08" db="EMBL/GenBank/DDBJ databases">
        <title>Clostridium innocuum, an unnegligible vancomycin-resistant pathogen causing extra-intestinal infections.</title>
        <authorList>
            <person name="Feng Y."/>
            <person name="Chiu C.-H."/>
        </authorList>
    </citation>
    <scope>NUCLEOTIDE SEQUENCE [LARGE SCALE GENOMIC DNA]</scope>
    <source>
        <strain evidence="9 10">AN88</strain>
    </source>
</reference>
<organism evidence="9 10">
    <name type="scientific">Clostridium innocuum</name>
    <dbReference type="NCBI Taxonomy" id="1522"/>
    <lineage>
        <taxon>Bacteria</taxon>
        <taxon>Bacillati</taxon>
        <taxon>Bacillota</taxon>
        <taxon>Clostridia</taxon>
        <taxon>Eubacteriales</taxon>
        <taxon>Clostridiaceae</taxon>
        <taxon>Clostridium</taxon>
    </lineage>
</organism>
<keyword evidence="2" id="KW-0813">Transport</keyword>
<dbReference type="InterPro" id="IPR050189">
    <property type="entry name" value="MFS_Efflux_Transporters"/>
</dbReference>
<dbReference type="InterPro" id="IPR036259">
    <property type="entry name" value="MFS_trans_sf"/>
</dbReference>
<comment type="subcellular location">
    <subcellularLocation>
        <location evidence="1">Cell membrane</location>
        <topology evidence="1">Multi-pass membrane protein</topology>
    </subcellularLocation>
</comment>
<protein>
    <submittedName>
        <fullName evidence="9">Multidrug transporter</fullName>
    </submittedName>
</protein>
<dbReference type="InterPro" id="IPR011701">
    <property type="entry name" value="MFS"/>
</dbReference>
<dbReference type="GO" id="GO:0005886">
    <property type="term" value="C:plasma membrane"/>
    <property type="evidence" value="ECO:0007669"/>
    <property type="project" value="UniProtKB-SubCell"/>
</dbReference>
<feature type="transmembrane region" description="Helical" evidence="7">
    <location>
        <begin position="377"/>
        <end position="395"/>
    </location>
</feature>
<dbReference type="Pfam" id="PF07690">
    <property type="entry name" value="MFS_1"/>
    <property type="match status" value="1"/>
</dbReference>
<evidence type="ECO:0000259" key="8">
    <source>
        <dbReference type="PROSITE" id="PS50850"/>
    </source>
</evidence>
<evidence type="ECO:0000256" key="7">
    <source>
        <dbReference type="SAM" id="Phobius"/>
    </source>
</evidence>
<feature type="transmembrane region" description="Helical" evidence="7">
    <location>
        <begin position="351"/>
        <end position="371"/>
    </location>
</feature>
<evidence type="ECO:0000256" key="5">
    <source>
        <dbReference type="ARBA" id="ARBA00022989"/>
    </source>
</evidence>
<feature type="transmembrane region" description="Helical" evidence="7">
    <location>
        <begin position="80"/>
        <end position="98"/>
    </location>
</feature>
<dbReference type="AlphaFoldDB" id="A0A099I523"/>
<gene>
    <name evidence="9" type="ORF">CIAN88_17820</name>
</gene>
<proteinExistence type="predicted"/>
<keyword evidence="3" id="KW-1003">Cell membrane</keyword>
<accession>A0A099I523</accession>
<feature type="transmembrane region" description="Helical" evidence="7">
    <location>
        <begin position="289"/>
        <end position="306"/>
    </location>
</feature>